<evidence type="ECO:0000313" key="4">
    <source>
        <dbReference type="Proteomes" id="UP000001542"/>
    </source>
</evidence>
<reference evidence="3" key="1">
    <citation type="submission" date="2006-10" db="EMBL/GenBank/DDBJ databases">
        <authorList>
            <person name="Amadeo P."/>
            <person name="Zhao Q."/>
            <person name="Wortman J."/>
            <person name="Fraser-Liggett C."/>
            <person name="Carlton J."/>
        </authorList>
    </citation>
    <scope>NUCLEOTIDE SEQUENCE</scope>
    <source>
        <strain evidence="3">G3</strain>
    </source>
</reference>
<feature type="coiled-coil region" evidence="1">
    <location>
        <begin position="173"/>
        <end position="200"/>
    </location>
</feature>
<feature type="coiled-coil region" evidence="1">
    <location>
        <begin position="50"/>
        <end position="120"/>
    </location>
</feature>
<proteinExistence type="predicted"/>
<keyword evidence="1" id="KW-0175">Coiled coil</keyword>
<feature type="compositionally biased region" description="Basic and acidic residues" evidence="2">
    <location>
        <begin position="542"/>
        <end position="592"/>
    </location>
</feature>
<feature type="region of interest" description="Disordered" evidence="2">
    <location>
        <begin position="1"/>
        <end position="40"/>
    </location>
</feature>
<dbReference type="InParanoid" id="A2FVV4"/>
<feature type="region of interest" description="Disordered" evidence="2">
    <location>
        <begin position="509"/>
        <end position="592"/>
    </location>
</feature>
<dbReference type="STRING" id="5722.A2FVV4"/>
<accession>A2FVV4</accession>
<feature type="region of interest" description="Disordered" evidence="2">
    <location>
        <begin position="351"/>
        <end position="376"/>
    </location>
</feature>
<reference evidence="3" key="2">
    <citation type="journal article" date="2007" name="Science">
        <title>Draft genome sequence of the sexually transmitted pathogen Trichomonas vaginalis.</title>
        <authorList>
            <person name="Carlton J.M."/>
            <person name="Hirt R.P."/>
            <person name="Silva J.C."/>
            <person name="Delcher A.L."/>
            <person name="Schatz M."/>
            <person name="Zhao Q."/>
            <person name="Wortman J.R."/>
            <person name="Bidwell S.L."/>
            <person name="Alsmark U.C.M."/>
            <person name="Besteiro S."/>
            <person name="Sicheritz-Ponten T."/>
            <person name="Noel C.J."/>
            <person name="Dacks J.B."/>
            <person name="Foster P.G."/>
            <person name="Simillion C."/>
            <person name="Van de Peer Y."/>
            <person name="Miranda-Saavedra D."/>
            <person name="Barton G.J."/>
            <person name="Westrop G.D."/>
            <person name="Mueller S."/>
            <person name="Dessi D."/>
            <person name="Fiori P.L."/>
            <person name="Ren Q."/>
            <person name="Paulsen I."/>
            <person name="Zhang H."/>
            <person name="Bastida-Corcuera F.D."/>
            <person name="Simoes-Barbosa A."/>
            <person name="Brown M.T."/>
            <person name="Hayes R.D."/>
            <person name="Mukherjee M."/>
            <person name="Okumura C.Y."/>
            <person name="Schneider R."/>
            <person name="Smith A.J."/>
            <person name="Vanacova S."/>
            <person name="Villalvazo M."/>
            <person name="Haas B.J."/>
            <person name="Pertea M."/>
            <person name="Feldblyum T.V."/>
            <person name="Utterback T.R."/>
            <person name="Shu C.L."/>
            <person name="Osoegawa K."/>
            <person name="de Jong P.J."/>
            <person name="Hrdy I."/>
            <person name="Horvathova L."/>
            <person name="Zubacova Z."/>
            <person name="Dolezal P."/>
            <person name="Malik S.B."/>
            <person name="Logsdon J.M. Jr."/>
            <person name="Henze K."/>
            <person name="Gupta A."/>
            <person name="Wang C.C."/>
            <person name="Dunne R.L."/>
            <person name="Upcroft J.A."/>
            <person name="Upcroft P."/>
            <person name="White O."/>
            <person name="Salzberg S.L."/>
            <person name="Tang P."/>
            <person name="Chiu C.-H."/>
            <person name="Lee Y.-S."/>
            <person name="Embley T.M."/>
            <person name="Coombs G.H."/>
            <person name="Mottram J.C."/>
            <person name="Tachezy J."/>
            <person name="Fraser-Liggett C.M."/>
            <person name="Johnson P.J."/>
        </authorList>
    </citation>
    <scope>NUCLEOTIDE SEQUENCE [LARGE SCALE GENOMIC DNA]</scope>
    <source>
        <strain evidence="3">G3</strain>
    </source>
</reference>
<evidence type="ECO:0000313" key="3">
    <source>
        <dbReference type="EMBL" id="EAX90966.1"/>
    </source>
</evidence>
<dbReference type="RefSeq" id="XP_001303896.1">
    <property type="nucleotide sequence ID" value="XM_001303895.1"/>
</dbReference>
<name>A2FVV4_TRIV3</name>
<dbReference type="AlphaFoldDB" id="A2FVV4"/>
<sequence length="592" mass="67194">MAQVEDDIEEPEVNEDDNVDEAPKLPTISASASTKLNKNQNQAALSTSGLSDIQNVRAELTSQVQIMQQQQEVKMHTLESQINEMEKKLQPDIQKLEHSQEEAKTQLNRVKDRIAQMESEDITPLQRQYDTLAANFEKFVRFDVDSKIKPMQDDVKASKQKLTDLSAATDTNLARLEESLKAISEKIETTSDNLKTQQSKINSQFDEIVPKIGQLEHKVQLLSNLIEDSPQLSAGTSGLKSQLSKTQQIITNLTEEVIPTRINETRDQFEDAINQLNEYCQKRMKDITLKQENLKKENEAVTENRRKAQETMTHLIQSSEDTKDRLKNLQDVIKARISKLNSGMEASLNATSESAKDLNSEAQNGSTSISADVDEEVSNRKKQVTAAIRRLQDTMKRDFSHAEHAQTQALSRLNEIKDSIEGEHNCVGRLKDIRMKLKSAIETIHTYNSARIEDDRNGVSPFQIGARLQNIEKRLLETEERLSKLDNKKSNGKGPYVIKVAVERIDPVPEVPKPASLPDDGKKSRNKSQEEEEERNEETVEEDKPKTNESPFKKIKDEAQKAEKEHDNTQRSKNDSPFKKVKDEAKKTSQEK</sequence>
<feature type="compositionally biased region" description="Basic and acidic residues" evidence="2">
    <location>
        <begin position="519"/>
        <end position="529"/>
    </location>
</feature>
<dbReference type="EMBL" id="DS114069">
    <property type="protein sequence ID" value="EAX90966.1"/>
    <property type="molecule type" value="Genomic_DNA"/>
</dbReference>
<feature type="coiled-coil region" evidence="1">
    <location>
        <begin position="262"/>
        <end position="311"/>
    </location>
</feature>
<organism evidence="3 4">
    <name type="scientific">Trichomonas vaginalis (strain ATCC PRA-98 / G3)</name>
    <dbReference type="NCBI Taxonomy" id="412133"/>
    <lineage>
        <taxon>Eukaryota</taxon>
        <taxon>Metamonada</taxon>
        <taxon>Parabasalia</taxon>
        <taxon>Trichomonadida</taxon>
        <taxon>Trichomonadidae</taxon>
        <taxon>Trichomonas</taxon>
    </lineage>
</organism>
<gene>
    <name evidence="3" type="ORF">TVAG_187150</name>
</gene>
<dbReference type="Proteomes" id="UP000001542">
    <property type="component" value="Unassembled WGS sequence"/>
</dbReference>
<dbReference type="VEuPathDB" id="TrichDB:TVAGG3_1001820"/>
<dbReference type="KEGG" id="tva:4748658"/>
<keyword evidence="4" id="KW-1185">Reference proteome</keyword>
<dbReference type="VEuPathDB" id="TrichDB:TVAG_481330"/>
<feature type="compositionally biased region" description="Acidic residues" evidence="2">
    <location>
        <begin position="530"/>
        <end position="541"/>
    </location>
</feature>
<evidence type="ECO:0000256" key="2">
    <source>
        <dbReference type="SAM" id="MobiDB-lite"/>
    </source>
</evidence>
<feature type="compositionally biased region" description="Polar residues" evidence="2">
    <location>
        <begin position="360"/>
        <end position="370"/>
    </location>
</feature>
<protein>
    <submittedName>
        <fullName evidence="3">Uncharacterized protein</fullName>
    </submittedName>
</protein>
<feature type="compositionally biased region" description="Polar residues" evidence="2">
    <location>
        <begin position="28"/>
        <end position="40"/>
    </location>
</feature>
<evidence type="ECO:0000256" key="1">
    <source>
        <dbReference type="SAM" id="Coils"/>
    </source>
</evidence>
<feature type="compositionally biased region" description="Acidic residues" evidence="2">
    <location>
        <begin position="1"/>
        <end position="20"/>
    </location>
</feature>